<reference evidence="2 3" key="1">
    <citation type="submission" date="2016-07" db="EMBL/GenBank/DDBJ databases">
        <title>Revisiting the taxonomy of the Elizabethkingia Genus using Whole-Genome Sequencing, Optical Mapping, and MALDI-TOF, along with proposal of three novel Elizabethkingia species: Elizabethkingia bruuniana sp. nov., Elizabethkingia ursingii sp. nov., and Elizabethkingia occulta sp. nov.</title>
        <authorList>
            <person name="Nicholson A.C."/>
        </authorList>
    </citation>
    <scope>NUCLEOTIDE SEQUENCE [LARGE SCALE GENOMIC DNA]</scope>
    <source>
        <strain evidence="2 3">F3201</strain>
    </source>
</reference>
<dbReference type="RefSeq" id="WP_078395779.1">
    <property type="nucleotide sequence ID" value="NZ_CP016374.1"/>
</dbReference>
<evidence type="ECO:0000256" key="1">
    <source>
        <dbReference type="SAM" id="Phobius"/>
    </source>
</evidence>
<name>A0AAU8UXW1_9FLAO</name>
<keyword evidence="1" id="KW-1133">Transmembrane helix</keyword>
<organism evidence="2 3">
    <name type="scientific">Elizabethkingia anophelis</name>
    <dbReference type="NCBI Taxonomy" id="1117645"/>
    <lineage>
        <taxon>Bacteria</taxon>
        <taxon>Pseudomonadati</taxon>
        <taxon>Bacteroidota</taxon>
        <taxon>Flavobacteriia</taxon>
        <taxon>Flavobacteriales</taxon>
        <taxon>Weeksellaceae</taxon>
        <taxon>Elizabethkingia</taxon>
    </lineage>
</organism>
<keyword evidence="1" id="KW-0472">Membrane</keyword>
<proteinExistence type="predicted"/>
<evidence type="ECO:0000313" key="3">
    <source>
        <dbReference type="Proteomes" id="UP000190848"/>
    </source>
</evidence>
<feature type="transmembrane region" description="Helical" evidence="1">
    <location>
        <begin position="20"/>
        <end position="38"/>
    </location>
</feature>
<protein>
    <recommendedName>
        <fullName evidence="4">Mobile element protein</fullName>
    </recommendedName>
</protein>
<gene>
    <name evidence="2" type="ORF">BBD32_06245</name>
</gene>
<keyword evidence="1" id="KW-0812">Transmembrane</keyword>
<dbReference type="Proteomes" id="UP000190848">
    <property type="component" value="Chromosome"/>
</dbReference>
<evidence type="ECO:0000313" key="2">
    <source>
        <dbReference type="EMBL" id="AQX01084.1"/>
    </source>
</evidence>
<evidence type="ECO:0008006" key="4">
    <source>
        <dbReference type="Google" id="ProtNLM"/>
    </source>
</evidence>
<accession>A0AAU8UXW1</accession>
<sequence>MKDSKTPEALASGVLVLKLIYKYLSIFITQIVMVLMKNKALIFSDYKKEKQLVYLESTLFL</sequence>
<dbReference type="AlphaFoldDB" id="A0AAU8UXW1"/>
<dbReference type="EMBL" id="CP016374">
    <property type="protein sequence ID" value="AQX01084.1"/>
    <property type="molecule type" value="Genomic_DNA"/>
</dbReference>